<proteinExistence type="predicted"/>
<dbReference type="GeneID" id="71986016"/>
<organism evidence="2 3">
    <name type="scientific">Passalora fulva</name>
    <name type="common">Tomato leaf mold</name>
    <name type="synonym">Cladosporium fulvum</name>
    <dbReference type="NCBI Taxonomy" id="5499"/>
    <lineage>
        <taxon>Eukaryota</taxon>
        <taxon>Fungi</taxon>
        <taxon>Dikarya</taxon>
        <taxon>Ascomycota</taxon>
        <taxon>Pezizomycotina</taxon>
        <taxon>Dothideomycetes</taxon>
        <taxon>Dothideomycetidae</taxon>
        <taxon>Mycosphaerellales</taxon>
        <taxon>Mycosphaerellaceae</taxon>
        <taxon>Fulvia</taxon>
    </lineage>
</organism>
<accession>A0A9Q8LHI8</accession>
<evidence type="ECO:0000313" key="2">
    <source>
        <dbReference type="EMBL" id="UJO17274.1"/>
    </source>
</evidence>
<name>A0A9Q8LHI8_PASFU</name>
<dbReference type="RefSeq" id="XP_047761640.1">
    <property type="nucleotide sequence ID" value="XM_047905286.1"/>
</dbReference>
<reference evidence="2" key="1">
    <citation type="submission" date="2021-12" db="EMBL/GenBank/DDBJ databases">
        <authorList>
            <person name="Zaccaron A."/>
            <person name="Stergiopoulos I."/>
        </authorList>
    </citation>
    <scope>NUCLEOTIDE SEQUENCE</scope>
    <source>
        <strain evidence="2">Race5_Kim</strain>
    </source>
</reference>
<feature type="compositionally biased region" description="Polar residues" evidence="1">
    <location>
        <begin position="78"/>
        <end position="107"/>
    </location>
</feature>
<dbReference type="Proteomes" id="UP000756132">
    <property type="component" value="Chromosome 5"/>
</dbReference>
<feature type="region of interest" description="Disordered" evidence="1">
    <location>
        <begin position="1"/>
        <end position="21"/>
    </location>
</feature>
<evidence type="ECO:0000256" key="1">
    <source>
        <dbReference type="SAM" id="MobiDB-lite"/>
    </source>
</evidence>
<evidence type="ECO:0000313" key="3">
    <source>
        <dbReference type="Proteomes" id="UP000756132"/>
    </source>
</evidence>
<sequence length="225" mass="25471">MPLYTGTSMEARTDSQQQSAVDAYTMRRHPERMGRIPISMLLTPSPESPPCRPAAHPHRAESHSSSSSTFDSRRGSSITTSSFGKSPTLDTILNGSTPRNPYSSTRPYGSPEMDPYPLPPETLNLGRRPRAPRPSYSEEQKFFIMYTRIVRDLSWPEIEDEFYRFFGSRSKGGLTSVYYRVRRDWGMLEVLKSGANSYAADCKEVERRAMNFSAEFLGQIGYLIS</sequence>
<feature type="region of interest" description="Disordered" evidence="1">
    <location>
        <begin position="40"/>
        <end position="134"/>
    </location>
</feature>
<protein>
    <submittedName>
        <fullName evidence="2">Uncharacterized protein</fullName>
    </submittedName>
</protein>
<keyword evidence="3" id="KW-1185">Reference proteome</keyword>
<dbReference type="EMBL" id="CP090167">
    <property type="protein sequence ID" value="UJO17274.1"/>
    <property type="molecule type" value="Genomic_DNA"/>
</dbReference>
<reference evidence="2" key="2">
    <citation type="journal article" date="2022" name="Microb. Genom.">
        <title>A chromosome-scale genome assembly of the tomato pathogen Cladosporium fulvum reveals a compartmentalized genome architecture and the presence of a dispensable chromosome.</title>
        <authorList>
            <person name="Zaccaron A.Z."/>
            <person name="Chen L.H."/>
            <person name="Samaras A."/>
            <person name="Stergiopoulos I."/>
        </authorList>
    </citation>
    <scope>NUCLEOTIDE SEQUENCE</scope>
    <source>
        <strain evidence="2">Race5_Kim</strain>
    </source>
</reference>
<feature type="compositionally biased region" description="Polar residues" evidence="1">
    <location>
        <begin position="1"/>
        <end position="20"/>
    </location>
</feature>
<dbReference type="KEGG" id="ffu:CLAFUR5_06138"/>
<dbReference type="OrthoDB" id="3921745at2759"/>
<gene>
    <name evidence="2" type="ORF">CLAFUR5_06138</name>
</gene>
<dbReference type="AlphaFoldDB" id="A0A9Q8LHI8"/>